<evidence type="ECO:0000313" key="6">
    <source>
        <dbReference type="Proteomes" id="UP000240883"/>
    </source>
</evidence>
<feature type="region of interest" description="Disordered" evidence="2">
    <location>
        <begin position="1"/>
        <end position="31"/>
    </location>
</feature>
<dbReference type="Proteomes" id="UP000240883">
    <property type="component" value="Unassembled WGS sequence"/>
</dbReference>
<dbReference type="SMART" id="SM01117">
    <property type="entry name" value="Cyt-b5"/>
    <property type="match status" value="1"/>
</dbReference>
<dbReference type="GO" id="GO:0016020">
    <property type="term" value="C:membrane"/>
    <property type="evidence" value="ECO:0007669"/>
    <property type="project" value="TreeGrafter"/>
</dbReference>
<dbReference type="InterPro" id="IPR036400">
    <property type="entry name" value="Cyt_B5-like_heme/steroid_sf"/>
</dbReference>
<feature type="transmembrane region" description="Helical" evidence="3">
    <location>
        <begin position="40"/>
        <end position="63"/>
    </location>
</feature>
<evidence type="ECO:0000259" key="4">
    <source>
        <dbReference type="SMART" id="SM01117"/>
    </source>
</evidence>
<dbReference type="OrthoDB" id="10257697at2759"/>
<protein>
    <recommendedName>
        <fullName evidence="4">Cytochrome b5 heme-binding domain-containing protein</fullName>
    </recommendedName>
</protein>
<keyword evidence="3" id="KW-0812">Transmembrane</keyword>
<dbReference type="InterPro" id="IPR001199">
    <property type="entry name" value="Cyt_B5-like_heme/steroid-bd"/>
</dbReference>
<evidence type="ECO:0000256" key="1">
    <source>
        <dbReference type="ARBA" id="ARBA00038357"/>
    </source>
</evidence>
<dbReference type="InterPro" id="IPR050577">
    <property type="entry name" value="MAPR/NEUFC/NENF-like"/>
</dbReference>
<comment type="similarity">
    <text evidence="1">Belongs to the cytochrome b5 family. MAPR subfamily.</text>
</comment>
<dbReference type="STRING" id="1448308.A0A2T2PBE4"/>
<keyword evidence="3" id="KW-1133">Transmembrane helix</keyword>
<dbReference type="SUPFAM" id="SSF55856">
    <property type="entry name" value="Cytochrome b5-like heme/steroid binding domain"/>
    <property type="match status" value="1"/>
</dbReference>
<dbReference type="PANTHER" id="PTHR10281">
    <property type="entry name" value="MEMBRANE-ASSOCIATED PROGESTERONE RECEPTOR COMPONENT-RELATED"/>
    <property type="match status" value="1"/>
</dbReference>
<evidence type="ECO:0000313" key="5">
    <source>
        <dbReference type="EMBL" id="PSN74970.1"/>
    </source>
</evidence>
<dbReference type="AlphaFoldDB" id="A0A2T2PBE4"/>
<dbReference type="EMBL" id="KZ678128">
    <property type="protein sequence ID" value="PSN74970.1"/>
    <property type="molecule type" value="Genomic_DNA"/>
</dbReference>
<dbReference type="PANTHER" id="PTHR10281:SF76">
    <property type="entry name" value="CALCUTTA CUP-RELATED"/>
    <property type="match status" value="1"/>
</dbReference>
<dbReference type="Gene3D" id="3.10.120.10">
    <property type="entry name" value="Cytochrome b5-like heme/steroid binding domain"/>
    <property type="match status" value="1"/>
</dbReference>
<gene>
    <name evidence="5" type="ORF">BS50DRAFT_28383</name>
</gene>
<keyword evidence="3" id="KW-0472">Membrane</keyword>
<proteinExistence type="inferred from homology"/>
<dbReference type="FunFam" id="3.10.120.10:FF:000018">
    <property type="entry name" value="Heme/steroid binding domain protein, putative"/>
    <property type="match status" value="1"/>
</dbReference>
<evidence type="ECO:0000256" key="2">
    <source>
        <dbReference type="SAM" id="MobiDB-lite"/>
    </source>
</evidence>
<dbReference type="GO" id="GO:0012505">
    <property type="term" value="C:endomembrane system"/>
    <property type="evidence" value="ECO:0007669"/>
    <property type="project" value="TreeGrafter"/>
</dbReference>
<reference evidence="5 6" key="1">
    <citation type="journal article" date="2018" name="Front. Microbiol.">
        <title>Genome-Wide Analysis of Corynespora cassiicola Leaf Fall Disease Putative Effectors.</title>
        <authorList>
            <person name="Lopez D."/>
            <person name="Ribeiro S."/>
            <person name="Label P."/>
            <person name="Fumanal B."/>
            <person name="Venisse J.S."/>
            <person name="Kohler A."/>
            <person name="de Oliveira R.R."/>
            <person name="Labutti K."/>
            <person name="Lipzen A."/>
            <person name="Lail K."/>
            <person name="Bauer D."/>
            <person name="Ohm R.A."/>
            <person name="Barry K.W."/>
            <person name="Spatafora J."/>
            <person name="Grigoriev I.V."/>
            <person name="Martin F.M."/>
            <person name="Pujade-Renaud V."/>
        </authorList>
    </citation>
    <scope>NUCLEOTIDE SEQUENCE [LARGE SCALE GENOMIC DNA]</scope>
    <source>
        <strain evidence="5 6">Philippines</strain>
    </source>
</reference>
<sequence length="262" mass="29624">MSTPARYRGARAENEASKPSNDVAGDATKKTEKSASGGRWISLVDVLRIVVAILGVVIATSYLSTNGESMTWYYNPWWTRAREWKALFQGEVRLTDEELVAFDGSDPTKPIYLALEGNIYDVSSNRGTYGPGGSYHFFAGRDAARAFLTGCFQEDQTPDLRGVEYMFLPVEPEPGSEEAEKLKPLSKGEIKNRHAKELREARKKVKEGLEHWHKLFRGDKGKPYHKVGEVVREEGWLEKLPKRDLCDYAQKSRPVRKPEEKA</sequence>
<dbReference type="Pfam" id="PF00173">
    <property type="entry name" value="Cyt-b5"/>
    <property type="match status" value="1"/>
</dbReference>
<evidence type="ECO:0000256" key="3">
    <source>
        <dbReference type="SAM" id="Phobius"/>
    </source>
</evidence>
<accession>A0A2T2PBE4</accession>
<organism evidence="5 6">
    <name type="scientific">Corynespora cassiicola Philippines</name>
    <dbReference type="NCBI Taxonomy" id="1448308"/>
    <lineage>
        <taxon>Eukaryota</taxon>
        <taxon>Fungi</taxon>
        <taxon>Dikarya</taxon>
        <taxon>Ascomycota</taxon>
        <taxon>Pezizomycotina</taxon>
        <taxon>Dothideomycetes</taxon>
        <taxon>Pleosporomycetidae</taxon>
        <taxon>Pleosporales</taxon>
        <taxon>Corynesporascaceae</taxon>
        <taxon>Corynespora</taxon>
    </lineage>
</organism>
<keyword evidence="6" id="KW-1185">Reference proteome</keyword>
<feature type="domain" description="Cytochrome b5 heme-binding" evidence="4">
    <location>
        <begin position="94"/>
        <end position="191"/>
    </location>
</feature>
<name>A0A2T2PBE4_CORCC</name>